<dbReference type="CDD" id="cd03801">
    <property type="entry name" value="GT4_PimA-like"/>
    <property type="match status" value="1"/>
</dbReference>
<evidence type="ECO:0000313" key="1">
    <source>
        <dbReference type="EMBL" id="BAM94923.1"/>
    </source>
</evidence>
<reference evidence="1" key="1">
    <citation type="journal article" date="2013" name="Appl. Environ. Microbiol.">
        <title>Genetic analysis of capsular polysaccharide synthesis gene clusters from all serotypes of Streptococcus suis: potential mechanisms for generation of capsular variation.</title>
        <authorList>
            <person name="Okura M."/>
            <person name="Takamatsu D."/>
            <person name="Maruyama F."/>
            <person name="Nozawa T."/>
            <person name="Nakagawa I."/>
            <person name="Osaki M."/>
            <person name="Sekizaki T."/>
            <person name="Gottschalk M."/>
            <person name="Kumagai Y."/>
            <person name="Hamada S."/>
        </authorList>
    </citation>
    <scope>NUCLEOTIDE SEQUENCE</scope>
    <source>
        <strain evidence="1">89-4109-1</strain>
    </source>
</reference>
<keyword evidence="1" id="KW-0808">Transferase</keyword>
<dbReference type="EMBL" id="AB737830">
    <property type="protein sequence ID" value="BAM94923.1"/>
    <property type="molecule type" value="Genomic_DNA"/>
</dbReference>
<organism evidence="1">
    <name type="scientific">Streptococcus suis</name>
    <dbReference type="NCBI Taxonomy" id="1307"/>
    <lineage>
        <taxon>Bacteria</taxon>
        <taxon>Bacillati</taxon>
        <taxon>Bacillota</taxon>
        <taxon>Bacilli</taxon>
        <taxon>Lactobacillales</taxon>
        <taxon>Streptococcaceae</taxon>
        <taxon>Streptococcus</taxon>
    </lineage>
</organism>
<dbReference type="PANTHER" id="PTHR12526">
    <property type="entry name" value="GLYCOSYLTRANSFERASE"/>
    <property type="match status" value="1"/>
</dbReference>
<dbReference type="Pfam" id="PF13692">
    <property type="entry name" value="Glyco_trans_1_4"/>
    <property type="match status" value="1"/>
</dbReference>
<dbReference type="Gene3D" id="3.40.50.2000">
    <property type="entry name" value="Glycogen Phosphorylase B"/>
    <property type="match status" value="2"/>
</dbReference>
<dbReference type="PANTHER" id="PTHR12526:SF630">
    <property type="entry name" value="GLYCOSYLTRANSFERASE"/>
    <property type="match status" value="1"/>
</dbReference>
<name>M1VRH4_STRSU</name>
<dbReference type="GO" id="GO:0016740">
    <property type="term" value="F:transferase activity"/>
    <property type="evidence" value="ECO:0007669"/>
    <property type="project" value="UniProtKB-KW"/>
</dbReference>
<dbReference type="SUPFAM" id="SSF53756">
    <property type="entry name" value="UDP-Glycosyltransferase/glycogen phosphorylase"/>
    <property type="match status" value="1"/>
</dbReference>
<accession>M1VRH4</accession>
<gene>
    <name evidence="1" type="primary">cps26L</name>
</gene>
<dbReference type="AlphaFoldDB" id="M1VRH4"/>
<sequence length="395" mass="45237">MKKVLVISDAHIEKLPDNTYWCRTAVHGYDFWTRYLRVFEKVIVVARVKAVSEIDKSLYNRADGVGVEIRELPFIRGMKGYLTNYSEMSKSISKLIGDEDCAIFRMPSIPAFMLLRHYKRTGKPYAFEIVADPMDAYSENKVAQFIFTRLLKRETVKANGVSYVTKYFLQGRYPSYSILHGKDSEHFDSYYSSINLDKSFFSEPRIFNEPLRTLNIIHVASAINSDIKGHTTLLNVIKKLREKNLDVKLTCVGDGDKREYYEQMAVGLGISDHVRFTGLFSSKSDLRNELLKSDLFLFPTKAEGLPRAVIEAMAVSLPCISTPVNGIPELLTDEYLFDPLDVEGIVNKISQLLRAPLELTEMSKTNYGKAEEYLNTTLEVRRNMFYSKLKNCIKK</sequence>
<proteinExistence type="predicted"/>
<protein>
    <submittedName>
        <fullName evidence="1">Putative glycosyltransferase</fullName>
    </submittedName>
</protein>